<evidence type="ECO:0000313" key="5">
    <source>
        <dbReference type="EMBL" id="KMW60538.1"/>
    </source>
</evidence>
<keyword evidence="5" id="KW-0067">ATP-binding</keyword>
<accession>A0A0J9H4F1</accession>
<dbReference type="CDD" id="cd04301">
    <property type="entry name" value="NAT_SF"/>
    <property type="match status" value="1"/>
</dbReference>
<keyword evidence="2" id="KW-0012">Acyltransferase</keyword>
<dbReference type="Proteomes" id="UP000037178">
    <property type="component" value="Unassembled WGS sequence"/>
</dbReference>
<evidence type="ECO:0000259" key="4">
    <source>
        <dbReference type="PROSITE" id="PS51186"/>
    </source>
</evidence>
<dbReference type="Pfam" id="PF00583">
    <property type="entry name" value="Acetyltransf_1"/>
    <property type="match status" value="1"/>
</dbReference>
<dbReference type="EMBL" id="LFTY01000001">
    <property type="protein sequence ID" value="KMW60538.1"/>
    <property type="molecule type" value="Genomic_DNA"/>
</dbReference>
<dbReference type="STRING" id="1675527.AIOL_000700"/>
<name>A0A0J9H4F1_9RHOB</name>
<dbReference type="InterPro" id="IPR016181">
    <property type="entry name" value="Acyl_CoA_acyltransferase"/>
</dbReference>
<dbReference type="GO" id="GO:0016747">
    <property type="term" value="F:acyltransferase activity, transferring groups other than amino-acyl groups"/>
    <property type="evidence" value="ECO:0007669"/>
    <property type="project" value="InterPro"/>
</dbReference>
<dbReference type="SUPFAM" id="SSF55729">
    <property type="entry name" value="Acyl-CoA N-acyltransferases (Nat)"/>
    <property type="match status" value="1"/>
</dbReference>
<organism evidence="5 6">
    <name type="scientific">Candidatus Rhodobacter oscarellae</name>
    <dbReference type="NCBI Taxonomy" id="1675527"/>
    <lineage>
        <taxon>Bacteria</taxon>
        <taxon>Pseudomonadati</taxon>
        <taxon>Pseudomonadota</taxon>
        <taxon>Alphaproteobacteria</taxon>
        <taxon>Rhodobacterales</taxon>
        <taxon>Rhodobacter group</taxon>
        <taxon>Rhodobacter</taxon>
    </lineage>
</organism>
<keyword evidence="6" id="KW-1185">Reference proteome</keyword>
<dbReference type="GO" id="GO:0004386">
    <property type="term" value="F:helicase activity"/>
    <property type="evidence" value="ECO:0007669"/>
    <property type="project" value="UniProtKB-KW"/>
</dbReference>
<dbReference type="AlphaFoldDB" id="A0A0J9H4F1"/>
<dbReference type="PANTHER" id="PTHR43877">
    <property type="entry name" value="AMINOALKYLPHOSPHONATE N-ACETYLTRANSFERASE-RELATED-RELATED"/>
    <property type="match status" value="1"/>
</dbReference>
<evidence type="ECO:0000256" key="1">
    <source>
        <dbReference type="ARBA" id="ARBA00022679"/>
    </source>
</evidence>
<keyword evidence="5" id="KW-0378">Hydrolase</keyword>
<keyword evidence="5" id="KW-0547">Nucleotide-binding</keyword>
<feature type="region of interest" description="Disordered" evidence="3">
    <location>
        <begin position="137"/>
        <end position="158"/>
    </location>
</feature>
<protein>
    <submittedName>
        <fullName evidence="5">Protein export cytoplasm protein SecA ATPase RNA helicase</fullName>
    </submittedName>
</protein>
<dbReference type="PROSITE" id="PS51186">
    <property type="entry name" value="GNAT"/>
    <property type="match status" value="1"/>
</dbReference>
<gene>
    <name evidence="5" type="ORF">AIOL_000700</name>
</gene>
<evidence type="ECO:0000256" key="3">
    <source>
        <dbReference type="SAM" id="MobiDB-lite"/>
    </source>
</evidence>
<sequence length="158" mass="17943">MDDVSWVLRPDAEAFLALLHDAFRYMEGRVDPPSSLHRMTAQQVRDFAADEVLLAILDKRGKPLACLFVTVHPDHLYLGKLAVHPSARGQGLARALLDWVEQEAHGWDAQYLELQTRVELTENHAYFARQGFAETGRTAHPGYDRPTSLTMTRRLPPR</sequence>
<feature type="domain" description="N-acetyltransferase" evidence="4">
    <location>
        <begin position="1"/>
        <end position="156"/>
    </location>
</feature>
<evidence type="ECO:0000313" key="6">
    <source>
        <dbReference type="Proteomes" id="UP000037178"/>
    </source>
</evidence>
<reference evidence="5 6" key="1">
    <citation type="submission" date="2015-06" db="EMBL/GenBank/DDBJ databases">
        <title>Draft genome sequence of an Alphaproteobacteria species associated to the Mediterranean sponge Oscarella lobularis.</title>
        <authorList>
            <person name="Jourda C."/>
            <person name="Santini S."/>
            <person name="Claverie J.-M."/>
        </authorList>
    </citation>
    <scope>NUCLEOTIDE SEQUENCE [LARGE SCALE GENOMIC DNA]</scope>
    <source>
        <strain evidence="5">IGS</strain>
    </source>
</reference>
<evidence type="ECO:0000256" key="2">
    <source>
        <dbReference type="ARBA" id="ARBA00023315"/>
    </source>
</evidence>
<dbReference type="PATRIC" id="fig|1675527.3.peg.756"/>
<keyword evidence="1" id="KW-0808">Transferase</keyword>
<proteinExistence type="predicted"/>
<dbReference type="InterPro" id="IPR050832">
    <property type="entry name" value="Bact_Acetyltransf"/>
</dbReference>
<dbReference type="InterPro" id="IPR000182">
    <property type="entry name" value="GNAT_dom"/>
</dbReference>
<dbReference type="Gene3D" id="3.40.630.30">
    <property type="match status" value="1"/>
</dbReference>
<keyword evidence="5" id="KW-0347">Helicase</keyword>
<comment type="caution">
    <text evidence="5">The sequence shown here is derived from an EMBL/GenBank/DDBJ whole genome shotgun (WGS) entry which is preliminary data.</text>
</comment>